<protein>
    <recommendedName>
        <fullName evidence="3">histidine kinase</fullName>
        <ecNumber evidence="3">2.7.13.3</ecNumber>
    </recommendedName>
</protein>
<dbReference type="InterPro" id="IPR005467">
    <property type="entry name" value="His_kinase_dom"/>
</dbReference>
<dbReference type="PANTHER" id="PTHR43711">
    <property type="entry name" value="TWO-COMPONENT HISTIDINE KINASE"/>
    <property type="match status" value="1"/>
</dbReference>
<dbReference type="Gene3D" id="1.10.287.130">
    <property type="match status" value="1"/>
</dbReference>
<evidence type="ECO:0000313" key="15">
    <source>
        <dbReference type="EMBL" id="MBK1698899.1"/>
    </source>
</evidence>
<dbReference type="PRINTS" id="PR00344">
    <property type="entry name" value="BCTRLSENSOR"/>
</dbReference>
<dbReference type="CDD" id="cd16922">
    <property type="entry name" value="HATPase_EvgS-ArcB-TorS-like"/>
    <property type="match status" value="1"/>
</dbReference>
<keyword evidence="8" id="KW-0418">Kinase</keyword>
<proteinExistence type="predicted"/>
<comment type="caution">
    <text evidence="15">The sequence shown here is derived from an EMBL/GenBank/DDBJ whole genome shotgun (WGS) entry which is preliminary data.</text>
</comment>
<gene>
    <name evidence="15" type="ORF">CKO21_16770</name>
</gene>
<accession>A0A934QLF8</accession>
<dbReference type="SUPFAM" id="SSF55874">
    <property type="entry name" value="ATPase domain of HSP90 chaperone/DNA topoisomerase II/histidine kinase"/>
    <property type="match status" value="1"/>
</dbReference>
<evidence type="ECO:0000256" key="6">
    <source>
        <dbReference type="ARBA" id="ARBA00022679"/>
    </source>
</evidence>
<dbReference type="SMART" id="SM00387">
    <property type="entry name" value="HATPase_c"/>
    <property type="match status" value="1"/>
</dbReference>
<keyword evidence="5" id="KW-0597">Phosphoprotein</keyword>
<dbReference type="Gene3D" id="3.30.450.20">
    <property type="entry name" value="PAS domain"/>
    <property type="match status" value="2"/>
</dbReference>
<evidence type="ECO:0000256" key="7">
    <source>
        <dbReference type="ARBA" id="ARBA00022741"/>
    </source>
</evidence>
<dbReference type="InterPro" id="IPR050736">
    <property type="entry name" value="Sensor_HK_Regulatory"/>
</dbReference>
<dbReference type="InterPro" id="IPR036890">
    <property type="entry name" value="HATPase_C_sf"/>
</dbReference>
<comment type="catalytic activity">
    <reaction evidence="1">
        <text>ATP + protein L-histidine = ADP + protein N-phospho-L-histidine.</text>
        <dbReference type="EC" id="2.7.13.3"/>
    </reaction>
</comment>
<dbReference type="RefSeq" id="WP_081728469.1">
    <property type="nucleotide sequence ID" value="NZ_NRRE01000032.1"/>
</dbReference>
<evidence type="ECO:0000256" key="8">
    <source>
        <dbReference type="ARBA" id="ARBA00022777"/>
    </source>
</evidence>
<name>A0A934QLF8_9PROT</name>
<evidence type="ECO:0000313" key="16">
    <source>
        <dbReference type="Proteomes" id="UP000778970"/>
    </source>
</evidence>
<dbReference type="InterPro" id="IPR003594">
    <property type="entry name" value="HATPase_dom"/>
</dbReference>
<evidence type="ECO:0000259" key="14">
    <source>
        <dbReference type="PROSITE" id="PS50109"/>
    </source>
</evidence>
<evidence type="ECO:0000256" key="4">
    <source>
        <dbReference type="ARBA" id="ARBA00022475"/>
    </source>
</evidence>
<keyword evidence="7" id="KW-0547">Nucleotide-binding</keyword>
<dbReference type="InterPro" id="IPR036097">
    <property type="entry name" value="HisK_dim/P_sf"/>
</dbReference>
<evidence type="ECO:0000256" key="13">
    <source>
        <dbReference type="SAM" id="MobiDB-lite"/>
    </source>
</evidence>
<dbReference type="Proteomes" id="UP000778970">
    <property type="component" value="Unassembled WGS sequence"/>
</dbReference>
<evidence type="ECO:0000256" key="1">
    <source>
        <dbReference type="ARBA" id="ARBA00000085"/>
    </source>
</evidence>
<dbReference type="SMART" id="SM00388">
    <property type="entry name" value="HisKA"/>
    <property type="match status" value="1"/>
</dbReference>
<keyword evidence="10" id="KW-0902">Two-component regulatory system</keyword>
<dbReference type="EC" id="2.7.13.3" evidence="3"/>
<keyword evidence="4" id="KW-1003">Cell membrane</keyword>
<dbReference type="PROSITE" id="PS50109">
    <property type="entry name" value="HIS_KIN"/>
    <property type="match status" value="1"/>
</dbReference>
<evidence type="ECO:0000256" key="11">
    <source>
        <dbReference type="ARBA" id="ARBA00023136"/>
    </source>
</evidence>
<dbReference type="InterPro" id="IPR000014">
    <property type="entry name" value="PAS"/>
</dbReference>
<feature type="domain" description="Histidine kinase" evidence="14">
    <location>
        <begin position="313"/>
        <end position="533"/>
    </location>
</feature>
<dbReference type="SUPFAM" id="SSF55785">
    <property type="entry name" value="PYP-like sensor domain (PAS domain)"/>
    <property type="match status" value="1"/>
</dbReference>
<evidence type="ECO:0000256" key="2">
    <source>
        <dbReference type="ARBA" id="ARBA00004236"/>
    </source>
</evidence>
<feature type="coiled-coil region" evidence="12">
    <location>
        <begin position="272"/>
        <end position="306"/>
    </location>
</feature>
<dbReference type="Pfam" id="PF00512">
    <property type="entry name" value="HisKA"/>
    <property type="match status" value="1"/>
</dbReference>
<keyword evidence="11" id="KW-0472">Membrane</keyword>
<dbReference type="AlphaFoldDB" id="A0A934QLF8"/>
<reference evidence="15" key="2">
    <citation type="journal article" date="2020" name="Microorganisms">
        <title>Osmotic Adaptation and Compatible Solute Biosynthesis of Phototrophic Bacteria as Revealed from Genome Analyses.</title>
        <authorList>
            <person name="Imhoff J.F."/>
            <person name="Rahn T."/>
            <person name="Kunzel S."/>
            <person name="Keller A."/>
            <person name="Neulinger S.C."/>
        </authorList>
    </citation>
    <scope>NUCLEOTIDE SEQUENCE</scope>
    <source>
        <strain evidence="15">DSM 9154</strain>
    </source>
</reference>
<evidence type="ECO:0000256" key="3">
    <source>
        <dbReference type="ARBA" id="ARBA00012438"/>
    </source>
</evidence>
<dbReference type="SUPFAM" id="SSF47384">
    <property type="entry name" value="Homodimeric domain of signal transducing histidine kinase"/>
    <property type="match status" value="1"/>
</dbReference>
<dbReference type="InterPro" id="IPR004358">
    <property type="entry name" value="Sig_transdc_His_kin-like_C"/>
</dbReference>
<keyword evidence="6" id="KW-0808">Transferase</keyword>
<dbReference type="CDD" id="cd00082">
    <property type="entry name" value="HisKA"/>
    <property type="match status" value="1"/>
</dbReference>
<keyword evidence="12" id="KW-0175">Coiled coil</keyword>
<dbReference type="GO" id="GO:0005886">
    <property type="term" value="C:plasma membrane"/>
    <property type="evidence" value="ECO:0007669"/>
    <property type="project" value="UniProtKB-SubCell"/>
</dbReference>
<dbReference type="EMBL" id="NRRE01000032">
    <property type="protein sequence ID" value="MBK1698899.1"/>
    <property type="molecule type" value="Genomic_DNA"/>
</dbReference>
<dbReference type="CDD" id="cd00130">
    <property type="entry name" value="PAS"/>
    <property type="match status" value="1"/>
</dbReference>
<organism evidence="15 16">
    <name type="scientific">Rhodovibrio salinarum</name>
    <dbReference type="NCBI Taxonomy" id="1087"/>
    <lineage>
        <taxon>Bacteria</taxon>
        <taxon>Pseudomonadati</taxon>
        <taxon>Pseudomonadota</taxon>
        <taxon>Alphaproteobacteria</taxon>
        <taxon>Rhodospirillales</taxon>
        <taxon>Rhodovibrionaceae</taxon>
        <taxon>Rhodovibrio</taxon>
    </lineage>
</organism>
<dbReference type="Pfam" id="PF02518">
    <property type="entry name" value="HATPase_c"/>
    <property type="match status" value="1"/>
</dbReference>
<reference evidence="15" key="1">
    <citation type="submission" date="2017-08" db="EMBL/GenBank/DDBJ databases">
        <authorList>
            <person name="Imhoff J.F."/>
            <person name="Rahn T."/>
            <person name="Kuenzel S."/>
            <person name="Neulinger S.C."/>
        </authorList>
    </citation>
    <scope>NUCLEOTIDE SEQUENCE</scope>
    <source>
        <strain evidence="15">DSM 9154</strain>
    </source>
</reference>
<dbReference type="GO" id="GO:0005524">
    <property type="term" value="F:ATP binding"/>
    <property type="evidence" value="ECO:0007669"/>
    <property type="project" value="UniProtKB-KW"/>
</dbReference>
<evidence type="ECO:0000256" key="5">
    <source>
        <dbReference type="ARBA" id="ARBA00022553"/>
    </source>
</evidence>
<evidence type="ECO:0000256" key="10">
    <source>
        <dbReference type="ARBA" id="ARBA00023012"/>
    </source>
</evidence>
<keyword evidence="9" id="KW-0067">ATP-binding</keyword>
<dbReference type="Gene3D" id="3.30.565.10">
    <property type="entry name" value="Histidine kinase-like ATPase, C-terminal domain"/>
    <property type="match status" value="1"/>
</dbReference>
<evidence type="ECO:0000256" key="12">
    <source>
        <dbReference type="SAM" id="Coils"/>
    </source>
</evidence>
<feature type="region of interest" description="Disordered" evidence="13">
    <location>
        <begin position="1"/>
        <end position="30"/>
    </location>
</feature>
<comment type="subcellular location">
    <subcellularLocation>
        <location evidence="2">Cell membrane</location>
    </subcellularLocation>
</comment>
<sequence>MSKLSNSHPASRHPVMAPDGQHGGTPTSDAEALEAAWPLLLEMAAPLYIAAPDGRIIYANAAFKAQLAATLLDDGDRLPRALVRRIVRSDTTVRQTERLSGNTPEQTRTFEGLHRTVPDPDGGVRALIGTFTEVTRTREAIAEVRALRSRFEEILSTVSDWVWEVDGNWTFTASSTRDQGVLGFDPGKVIGWKFFDLGRVTANPKVPKQRPLTAHRRAPFENVLYVIAPDSDDERLFEISGIPKFDEENGRFAGFRGSARDVTQEVAADRRARNYRGELESALSKLRDKNSELNEALERVQAADKAKNQFLAMVGHELRTPLNAVIGFSEMMDQELFGPLGDERYDAYVDDVLTSSKHLLGVINDIIDVVKLELDELRLNPDGIDVPRLLDTCAAFVREKAAREGIDLEVTTPDDLPELVADPQKVRQMLVNLLTNAVKFTESGGRITLGAQQDGGEIAIWVADTGVGIAQDQQQEVLKPFKQVDGSLARSAEGLGIGLPLTAQLAQAHGGRLVLDSTPNEGTTVTIHLPLVPPESDT</sequence>
<dbReference type="InterPro" id="IPR003661">
    <property type="entry name" value="HisK_dim/P_dom"/>
</dbReference>
<evidence type="ECO:0000256" key="9">
    <source>
        <dbReference type="ARBA" id="ARBA00022840"/>
    </source>
</evidence>
<dbReference type="InterPro" id="IPR035965">
    <property type="entry name" value="PAS-like_dom_sf"/>
</dbReference>
<dbReference type="GO" id="GO:0000155">
    <property type="term" value="F:phosphorelay sensor kinase activity"/>
    <property type="evidence" value="ECO:0007669"/>
    <property type="project" value="InterPro"/>
</dbReference>
<dbReference type="PANTHER" id="PTHR43711:SF1">
    <property type="entry name" value="HISTIDINE KINASE 1"/>
    <property type="match status" value="1"/>
</dbReference>
<keyword evidence="16" id="KW-1185">Reference proteome</keyword>
<dbReference type="FunFam" id="3.30.565.10:FF:000023">
    <property type="entry name" value="PAS domain-containing sensor histidine kinase"/>
    <property type="match status" value="1"/>
</dbReference>